<dbReference type="GO" id="GO:0031640">
    <property type="term" value="P:killing of cells of another organism"/>
    <property type="evidence" value="ECO:0007669"/>
    <property type="project" value="UniProtKB-KW"/>
</dbReference>
<dbReference type="InterPro" id="IPR023347">
    <property type="entry name" value="Lysozyme_dom_sf"/>
</dbReference>
<dbReference type="GO" id="GO:0009253">
    <property type="term" value="P:peptidoglycan catabolic process"/>
    <property type="evidence" value="ECO:0007669"/>
    <property type="project" value="InterPro"/>
</dbReference>
<dbReference type="InterPro" id="IPR002196">
    <property type="entry name" value="Glyco_hydro_24"/>
</dbReference>
<protein>
    <recommendedName>
        <fullName evidence="3">Lysozyme</fullName>
        <ecNumber evidence="3">3.2.1.17</ecNumber>
    </recommendedName>
</protein>
<sequence length="166" mass="18053">MPNETMRTSTAGLSALRAREGAILHYYNDIANNCTFGVGALAHHGPCTEEEMRRPVSTADVNAQLAVSVRSAEAAVRRQVSARELTQDQFDALVSYTFNTGPTGAHPALAAANAGLDEQVVAHMTRNVNVHPRDVHGRRLRAVRSAGLVNRRREEAAPFRIEARAE</sequence>
<keyword evidence="5" id="KW-1185">Reference proteome</keyword>
<dbReference type="Gene3D" id="1.10.530.40">
    <property type="match status" value="1"/>
</dbReference>
<dbReference type="EMBL" id="SORE01000026">
    <property type="protein sequence ID" value="TDY40254.1"/>
    <property type="molecule type" value="Genomic_DNA"/>
</dbReference>
<comment type="catalytic activity">
    <reaction evidence="3">
        <text>Hydrolysis of (1-&gt;4)-beta-linkages between N-acetylmuramic acid and N-acetyl-D-glucosamine residues in a peptidoglycan and between N-acetyl-D-glucosamine residues in chitodextrins.</text>
        <dbReference type="EC" id="3.2.1.17"/>
    </reaction>
</comment>
<keyword evidence="3" id="KW-0378">Hydrolase</keyword>
<evidence type="ECO:0000256" key="2">
    <source>
        <dbReference type="ARBA" id="ARBA00022638"/>
    </source>
</evidence>
<gene>
    <name evidence="4" type="ORF">BX592_1267</name>
</gene>
<dbReference type="InterPro" id="IPR051018">
    <property type="entry name" value="Bacteriophage_GH24"/>
</dbReference>
<dbReference type="GO" id="GO:0042742">
    <property type="term" value="P:defense response to bacterium"/>
    <property type="evidence" value="ECO:0007669"/>
    <property type="project" value="UniProtKB-KW"/>
</dbReference>
<name>A0A4V3HDA4_9BURK</name>
<reference evidence="4 5" key="1">
    <citation type="submission" date="2019-03" db="EMBL/GenBank/DDBJ databases">
        <title>Genomic Encyclopedia of Type Strains, Phase III (KMG-III): the genomes of soil and plant-associated and newly described type strains.</title>
        <authorList>
            <person name="Whitman W."/>
        </authorList>
    </citation>
    <scope>NUCLEOTIDE SEQUENCE [LARGE SCALE GENOMIC DNA]</scope>
    <source>
        <strain evidence="4 5">LMG 29544</strain>
    </source>
</reference>
<dbReference type="GO" id="GO:0003796">
    <property type="term" value="F:lysozyme activity"/>
    <property type="evidence" value="ECO:0007669"/>
    <property type="project" value="UniProtKB-EC"/>
</dbReference>
<keyword evidence="2 3" id="KW-0081">Bacteriolytic enzyme</keyword>
<dbReference type="RefSeq" id="WP_134196332.1">
    <property type="nucleotide sequence ID" value="NZ_JBHLUW010000031.1"/>
</dbReference>
<dbReference type="SUPFAM" id="SSF53955">
    <property type="entry name" value="Lysozyme-like"/>
    <property type="match status" value="1"/>
</dbReference>
<dbReference type="PANTHER" id="PTHR38107">
    <property type="match status" value="1"/>
</dbReference>
<comment type="caution">
    <text evidence="4">The sequence shown here is derived from an EMBL/GenBank/DDBJ whole genome shotgun (WGS) entry which is preliminary data.</text>
</comment>
<evidence type="ECO:0000256" key="3">
    <source>
        <dbReference type="RuleBase" id="RU003788"/>
    </source>
</evidence>
<keyword evidence="1 3" id="KW-0929">Antimicrobial</keyword>
<dbReference type="InterPro" id="IPR023346">
    <property type="entry name" value="Lysozyme-like_dom_sf"/>
</dbReference>
<dbReference type="Proteomes" id="UP000295509">
    <property type="component" value="Unassembled WGS sequence"/>
</dbReference>
<dbReference type="EC" id="3.2.1.17" evidence="3"/>
<dbReference type="Pfam" id="PF00959">
    <property type="entry name" value="Phage_lysozyme"/>
    <property type="match status" value="1"/>
</dbReference>
<keyword evidence="3" id="KW-0326">Glycosidase</keyword>
<dbReference type="OrthoDB" id="9005733at2"/>
<comment type="similarity">
    <text evidence="3">Belongs to the glycosyl hydrolase 24 family.</text>
</comment>
<organism evidence="4 5">
    <name type="scientific">Paraburkholderia rhizosphaerae</name>
    <dbReference type="NCBI Taxonomy" id="480658"/>
    <lineage>
        <taxon>Bacteria</taxon>
        <taxon>Pseudomonadati</taxon>
        <taxon>Pseudomonadota</taxon>
        <taxon>Betaproteobacteria</taxon>
        <taxon>Burkholderiales</taxon>
        <taxon>Burkholderiaceae</taxon>
        <taxon>Paraburkholderia</taxon>
    </lineage>
</organism>
<dbReference type="AlphaFoldDB" id="A0A4V3HDA4"/>
<proteinExistence type="inferred from homology"/>
<evidence type="ECO:0000256" key="1">
    <source>
        <dbReference type="ARBA" id="ARBA00022529"/>
    </source>
</evidence>
<evidence type="ECO:0000313" key="4">
    <source>
        <dbReference type="EMBL" id="TDY40254.1"/>
    </source>
</evidence>
<accession>A0A4V3HDA4</accession>
<dbReference type="GO" id="GO:0016998">
    <property type="term" value="P:cell wall macromolecule catabolic process"/>
    <property type="evidence" value="ECO:0007669"/>
    <property type="project" value="InterPro"/>
</dbReference>
<dbReference type="PANTHER" id="PTHR38107:SF4">
    <property type="entry name" value="LYSOZYME"/>
    <property type="match status" value="1"/>
</dbReference>
<evidence type="ECO:0000313" key="5">
    <source>
        <dbReference type="Proteomes" id="UP000295509"/>
    </source>
</evidence>